<dbReference type="PANTHER" id="PTHR48103:SF2">
    <property type="entry name" value="MIDASIN"/>
    <property type="match status" value="1"/>
</dbReference>
<dbReference type="PANTHER" id="PTHR48103">
    <property type="entry name" value="MIDASIN-RELATED"/>
    <property type="match status" value="1"/>
</dbReference>
<organism evidence="3 4">
    <name type="scientific">Eisenbergiella tayi</name>
    <dbReference type="NCBI Taxonomy" id="1432052"/>
    <lineage>
        <taxon>Bacteria</taxon>
        <taxon>Bacillati</taxon>
        <taxon>Bacillota</taxon>
        <taxon>Clostridia</taxon>
        <taxon>Lachnospirales</taxon>
        <taxon>Lachnospiraceae</taxon>
        <taxon>Eisenbergiella</taxon>
    </lineage>
</organism>
<proteinExistence type="predicted"/>
<accession>A0A1E3AZ39</accession>
<keyword evidence="1" id="KW-0547">Nucleotide-binding</keyword>
<name>A0A1E3AZ39_9FIRM</name>
<dbReference type="GO" id="GO:0005524">
    <property type="term" value="F:ATP binding"/>
    <property type="evidence" value="ECO:0007669"/>
    <property type="project" value="UniProtKB-KW"/>
</dbReference>
<dbReference type="InterPro" id="IPR027417">
    <property type="entry name" value="P-loop_NTPase"/>
</dbReference>
<dbReference type="PATRIC" id="fig|1432052.3.peg.1641"/>
<comment type="caution">
    <text evidence="3">The sequence shown here is derived from an EMBL/GenBank/DDBJ whole genome shotgun (WGS) entry which is preliminary data.</text>
</comment>
<reference evidence="3 4" key="1">
    <citation type="submission" date="2016-07" db="EMBL/GenBank/DDBJ databases">
        <title>Characterization of isolates of Eisenbergiella tayi derived from blood cultures, using whole genome sequencing.</title>
        <authorList>
            <person name="Burdz T."/>
            <person name="Wiebe D."/>
            <person name="Huynh C."/>
            <person name="Bernard K."/>
        </authorList>
    </citation>
    <scope>NUCLEOTIDE SEQUENCE [LARGE SCALE GENOMIC DNA]</scope>
    <source>
        <strain evidence="3 4">NML 120489</strain>
    </source>
</reference>
<dbReference type="SUPFAM" id="SSF52540">
    <property type="entry name" value="P-loop containing nucleoside triphosphate hydrolases"/>
    <property type="match status" value="1"/>
</dbReference>
<dbReference type="AlphaFoldDB" id="A0A1E3AZ39"/>
<evidence type="ECO:0000313" key="3">
    <source>
        <dbReference type="EMBL" id="ODM13781.1"/>
    </source>
</evidence>
<dbReference type="EMBL" id="MCGI01000001">
    <property type="protein sequence ID" value="ODM13781.1"/>
    <property type="molecule type" value="Genomic_DNA"/>
</dbReference>
<evidence type="ECO:0000256" key="2">
    <source>
        <dbReference type="ARBA" id="ARBA00022840"/>
    </source>
</evidence>
<dbReference type="GO" id="GO:0030687">
    <property type="term" value="C:preribosome, large subunit precursor"/>
    <property type="evidence" value="ECO:0007669"/>
    <property type="project" value="TreeGrafter"/>
</dbReference>
<keyword evidence="2" id="KW-0067">ATP-binding</keyword>
<dbReference type="Proteomes" id="UP000095003">
    <property type="component" value="Unassembled WGS sequence"/>
</dbReference>
<evidence type="ECO:0000256" key="1">
    <source>
        <dbReference type="ARBA" id="ARBA00022741"/>
    </source>
</evidence>
<evidence type="ECO:0000313" key="4">
    <source>
        <dbReference type="Proteomes" id="UP000095003"/>
    </source>
</evidence>
<protein>
    <submittedName>
        <fullName evidence="3">AAA domain (Dynein-related subfamily)</fullName>
    </submittedName>
</protein>
<sequence length="596" mass="65688">MAKIPLFANWTWRLPLPKPFDTVAFSYSTSYWSKYCSTSTKKATLHASVLQAILSYMEMDTSLTPASTSENAIGTQGEKLIAEYQSRTDEIHVVVFNKKNGKFNVGRYEDISSTPRIYTLKDGSNTGSALFFALMPEALTDDEFQEYYGILGKCKNDGYSDMDKAEQAAYILCDNLYRRIEGADLLTDAGIRLSIPATGNLPQLTPLNLNKGAYSPNSVLFGAFRILTTPSAGSGTVVSINKNDFHNNFKFTDRTFTPREELLIPTLADWYIIPPEIVSICRHAQMTTNGNQPMRNFMLRGSAGTGKTEGAKAIAAGLGLPYMYYTCSANTEIYDFLGQMLPETDSAGTLHGDYPTLEDILMDPPSAYKKLTGIYEESISDSEVYEKLKEVMSADAKLQSGQASAGQRFRYVETPLITAIKNGYLLEIQEPTVIANPGVLVGLNALLDRCASITLVTGEVIHRHPDTVIVVTTNNNYAGCRDMNQSVISRMNLIIDMEDPDTDILAERAMKVTGCSDKTIVTDMAETLRDINERCRETMVSDGSCGVRELISWVQSYMVCGSILDSAKYTVLSSVSSDPDNRADILSSCLEQKYAA</sequence>
<dbReference type="GO" id="GO:0000027">
    <property type="term" value="P:ribosomal large subunit assembly"/>
    <property type="evidence" value="ECO:0007669"/>
    <property type="project" value="TreeGrafter"/>
</dbReference>
<dbReference type="RefSeq" id="WP_069156267.1">
    <property type="nucleotide sequence ID" value="NZ_DAWDRA010000024.1"/>
</dbReference>
<dbReference type="Gene3D" id="3.40.50.300">
    <property type="entry name" value="P-loop containing nucleotide triphosphate hydrolases"/>
    <property type="match status" value="1"/>
</dbReference>
<gene>
    <name evidence="3" type="ORF">BEH84_01500</name>
</gene>